<feature type="region of interest" description="Disordered" evidence="1">
    <location>
        <begin position="737"/>
        <end position="781"/>
    </location>
</feature>
<sequence length="1570" mass="170444">MDDAPGEELLGNEESFDCEDAARSPRITQDYLRSVLDPSRHRFSARVVAGLVLLLLAAAGVVVVAVLKPEPELGGAVVLRSPDGAPLLGLAHVSPAAVDVLCVIDISQMVARINLEGLLIPVTDDLCDFSTRRKQGIRITRQDRERCASFILLNILNSALFVGALADSFTQCSASLNVPANCAANIASIVGTTTLIAQSSVQMDYACVDHEWNISKKVEEKKIEWKKIKLDLQRDVQKFLEDQGLNADNKLPPDPAVPKNRVYRSISGCFGSITLSVTFIMRLAIILADAIIHCPNSGGAQPKICALDLLGVLGLMGASTRFIATSVLTFSQIIGKFNEDADCAQAASALPTGVFSAAAVFGNVEAACSLAFAKWNPDNWPAERTVPEAEEEEDDGDDDLLDVSPYVELVTEVMEGLRGDAFLMAKDLGLSALMDVGPPTGLDLLVERIKEHVFPLRPFPVKGAGKNKAGGWYRSGYFAGDYDCQAGDEAAGDGDNYEWNEDYGEGAYVGYGGEPTTDDPDDCDWVSDEDLGITLTAMAACDVDETSTDGLEELGEACQHQLQAYAAVERAKGKGPYKGSGKGKNKNKGKGKRVVKTQLSIQDRKVRLASLKKNSRCLRCGGYGHWAGDPECKMPNKKANATTPTPGQTPNQRKVGYFALSDSSGDDNPLPCMVIGAGSSKKKCGYMGYRTPIAYPAKAKARTPPRSSPATSDGSFTQVITFACAQGACLSCQDVQPRPALVPGSRHKTAMKKPPNPPRGSTKSTSRTHVDEMPRDEGQRREALGRAVSQSAAPMVDLAEDLLKYERLELLLSTEDSVAVMTQFQQDCEVELNHDPIMRASVVIDILRHAIEAVVEARGATHVGYVALSPLEDDLKCSLLPVVDVLNDEHVWGVLDEGCNSTVCGHEWMEACKAKLKNMGFEVPLQSDEQKAFKGLAGNVRTKGGYRIPFVLEPEGGKKLPGVLETYVVGEPGDPTPLLLSQHAQAALGLVKDMATSKCTLGKNGPTLKLHRTKDSGLLCVCLSKGLINMSYKETPTQIRELKTPDNMAYVSTTPRTMAPSGQQVLIFTAGVDFCPPLEAYANDPSARNLERVCHNFGLTDREVFVIDTLDLGDPHHDKSLRSHIGTHPDILVGLVRNDWTMQVMHALVRRVHQSVLDGKSVGVVAYCRRDRHRSVALGWLISFALEFLKDSCSLTHTTHEPAGLRCQVAVVADVITDAKTEAEDHAGKLQFGHPTPATLKNILKAGRASPELIEAARLVRCQVEDALTRLLLMRQPTGGLGDPDVPAEACLLCRVPIYGSIDAGRGFYLRMDSEVKTAGMKASKVMPALYYHQDENGELDATLCTHVDDLLFAHKPSGAKVIQEILGKFSVGKTEEGSFRYCGRGFTQHDDFTVEIDAEENTRGIKPILIDKPRKGTDVVTEKELTSLRSVTGSLAWVARYCRADLAYKVNELQRLCNPKATVSDLRLANKAVELAHQNQNLKLVYKANWIDWKDLAVVTYSAASFANELGFKSQQGRVHYLSTALHLTEKDHNIHVIGFASSTLKRVCRATLQAESYALQSAVEHGIV</sequence>
<protein>
    <submittedName>
        <fullName evidence="4">Copia protein</fullName>
    </submittedName>
</protein>
<accession>A0A9P1D1R5</accession>
<evidence type="ECO:0000313" key="3">
    <source>
        <dbReference type="EMBL" id="CAI4000346.1"/>
    </source>
</evidence>
<keyword evidence="2" id="KW-0472">Membrane</keyword>
<dbReference type="Proteomes" id="UP001152797">
    <property type="component" value="Unassembled WGS sequence"/>
</dbReference>
<feature type="transmembrane region" description="Helical" evidence="2">
    <location>
        <begin position="147"/>
        <end position="166"/>
    </location>
</feature>
<evidence type="ECO:0000256" key="1">
    <source>
        <dbReference type="SAM" id="MobiDB-lite"/>
    </source>
</evidence>
<gene>
    <name evidence="3" type="ORF">C1SCF055_LOCUS26468</name>
</gene>
<dbReference type="EMBL" id="CAMXCT020002776">
    <property type="protein sequence ID" value="CAL1153721.1"/>
    <property type="molecule type" value="Genomic_DNA"/>
</dbReference>
<organism evidence="3">
    <name type="scientific">Cladocopium goreaui</name>
    <dbReference type="NCBI Taxonomy" id="2562237"/>
    <lineage>
        <taxon>Eukaryota</taxon>
        <taxon>Sar</taxon>
        <taxon>Alveolata</taxon>
        <taxon>Dinophyceae</taxon>
        <taxon>Suessiales</taxon>
        <taxon>Symbiodiniaceae</taxon>
        <taxon>Cladocopium</taxon>
    </lineage>
</organism>
<dbReference type="OrthoDB" id="423232at2759"/>
<feature type="compositionally biased region" description="Basic residues" evidence="1">
    <location>
        <begin position="581"/>
        <end position="595"/>
    </location>
</feature>
<reference evidence="4 5" key="2">
    <citation type="submission" date="2024-05" db="EMBL/GenBank/DDBJ databases">
        <authorList>
            <person name="Chen Y."/>
            <person name="Shah S."/>
            <person name="Dougan E. K."/>
            <person name="Thang M."/>
            <person name="Chan C."/>
        </authorList>
    </citation>
    <scope>NUCLEOTIDE SEQUENCE [LARGE SCALE GENOMIC DNA]</scope>
</reference>
<keyword evidence="2" id="KW-0812">Transmembrane</keyword>
<keyword evidence="5" id="KW-1185">Reference proteome</keyword>
<reference evidence="3" key="1">
    <citation type="submission" date="2022-10" db="EMBL/GenBank/DDBJ databases">
        <authorList>
            <person name="Chen Y."/>
            <person name="Dougan E. K."/>
            <person name="Chan C."/>
            <person name="Rhodes N."/>
            <person name="Thang M."/>
        </authorList>
    </citation>
    <scope>NUCLEOTIDE SEQUENCE</scope>
</reference>
<feature type="compositionally biased region" description="Basic and acidic residues" evidence="1">
    <location>
        <begin position="768"/>
        <end position="781"/>
    </location>
</feature>
<name>A0A9P1D1R5_9DINO</name>
<feature type="transmembrane region" description="Helical" evidence="2">
    <location>
        <begin position="43"/>
        <end position="67"/>
    </location>
</feature>
<dbReference type="EMBL" id="CAMXCT030002776">
    <property type="protein sequence ID" value="CAL4787658.1"/>
    <property type="molecule type" value="Genomic_DNA"/>
</dbReference>
<evidence type="ECO:0000313" key="4">
    <source>
        <dbReference type="EMBL" id="CAL4787658.1"/>
    </source>
</evidence>
<comment type="caution">
    <text evidence="3">The sequence shown here is derived from an EMBL/GenBank/DDBJ whole genome shotgun (WGS) entry which is preliminary data.</text>
</comment>
<evidence type="ECO:0000313" key="5">
    <source>
        <dbReference type="Proteomes" id="UP001152797"/>
    </source>
</evidence>
<proteinExistence type="predicted"/>
<evidence type="ECO:0000256" key="2">
    <source>
        <dbReference type="SAM" id="Phobius"/>
    </source>
</evidence>
<feature type="region of interest" description="Disordered" evidence="1">
    <location>
        <begin position="573"/>
        <end position="596"/>
    </location>
</feature>
<keyword evidence="2" id="KW-1133">Transmembrane helix</keyword>
<dbReference type="EMBL" id="CAMXCT010002776">
    <property type="protein sequence ID" value="CAI4000346.1"/>
    <property type="molecule type" value="Genomic_DNA"/>
</dbReference>